<sequence length="118" mass="13538">MNIKPIPRTLLIHTVNYEEFVQGDGFETEGSFKTPVTLSNVRIQTASNKSKPNISRDYYAEQLIWTALLFYDVVNSSSSAPFEFKEKAKVTFEGKTMTIEKVKPIYGLSLHHYELEMI</sequence>
<dbReference type="Pfam" id="PF10665">
    <property type="entry name" value="Minor_capsid_1"/>
    <property type="match status" value="1"/>
</dbReference>
<dbReference type="AlphaFoldDB" id="A0A7X0HV28"/>
<protein>
    <recommendedName>
        <fullName evidence="3">Minor capsid protein</fullName>
    </recommendedName>
</protein>
<name>A0A7X0HV28_9BACI</name>
<accession>A0A7X0HV28</accession>
<comment type="caution">
    <text evidence="1">The sequence shown here is derived from an EMBL/GenBank/DDBJ whole genome shotgun (WGS) entry which is preliminary data.</text>
</comment>
<keyword evidence="2" id="KW-1185">Reference proteome</keyword>
<organism evidence="1 2">
    <name type="scientific">Bacillus benzoevorans</name>
    <dbReference type="NCBI Taxonomy" id="1456"/>
    <lineage>
        <taxon>Bacteria</taxon>
        <taxon>Bacillati</taxon>
        <taxon>Bacillota</taxon>
        <taxon>Bacilli</taxon>
        <taxon>Bacillales</taxon>
        <taxon>Bacillaceae</taxon>
        <taxon>Bacillus</taxon>
    </lineage>
</organism>
<reference evidence="1 2" key="1">
    <citation type="submission" date="2020-08" db="EMBL/GenBank/DDBJ databases">
        <title>Genomic Encyclopedia of Type Strains, Phase IV (KMG-IV): sequencing the most valuable type-strain genomes for metagenomic binning, comparative biology and taxonomic classification.</title>
        <authorList>
            <person name="Goeker M."/>
        </authorList>
    </citation>
    <scope>NUCLEOTIDE SEQUENCE [LARGE SCALE GENOMIC DNA]</scope>
    <source>
        <strain evidence="1 2">DSM 5391</strain>
    </source>
</reference>
<dbReference type="EMBL" id="JACHGK010000011">
    <property type="protein sequence ID" value="MBB6446462.1"/>
    <property type="molecule type" value="Genomic_DNA"/>
</dbReference>
<evidence type="ECO:0000313" key="1">
    <source>
        <dbReference type="EMBL" id="MBB6446462.1"/>
    </source>
</evidence>
<dbReference type="RefSeq" id="WP_184527486.1">
    <property type="nucleotide sequence ID" value="NZ_JACHGK010000011.1"/>
</dbReference>
<gene>
    <name evidence="1" type="ORF">HNR53_003121</name>
</gene>
<dbReference type="InterPro" id="IPR019612">
    <property type="entry name" value="Minor_capsid_put"/>
</dbReference>
<evidence type="ECO:0008006" key="3">
    <source>
        <dbReference type="Google" id="ProtNLM"/>
    </source>
</evidence>
<evidence type="ECO:0000313" key="2">
    <source>
        <dbReference type="Proteomes" id="UP000531594"/>
    </source>
</evidence>
<dbReference type="Proteomes" id="UP000531594">
    <property type="component" value="Unassembled WGS sequence"/>
</dbReference>
<proteinExistence type="predicted"/>